<dbReference type="Gene3D" id="1.10.3720.10">
    <property type="entry name" value="MetI-like"/>
    <property type="match status" value="1"/>
</dbReference>
<dbReference type="PANTHER" id="PTHR43227">
    <property type="entry name" value="BLL4140 PROTEIN"/>
    <property type="match status" value="1"/>
</dbReference>
<feature type="transmembrane region" description="Helical" evidence="7">
    <location>
        <begin position="219"/>
        <end position="238"/>
    </location>
</feature>
<feature type="transmembrane region" description="Helical" evidence="7">
    <location>
        <begin position="74"/>
        <end position="102"/>
    </location>
</feature>
<keyword evidence="6 7" id="KW-0472">Membrane</keyword>
<feature type="transmembrane region" description="Helical" evidence="7">
    <location>
        <begin position="16"/>
        <end position="38"/>
    </location>
</feature>
<dbReference type="GO" id="GO:0055085">
    <property type="term" value="P:transmembrane transport"/>
    <property type="evidence" value="ECO:0007669"/>
    <property type="project" value="InterPro"/>
</dbReference>
<comment type="caution">
    <text evidence="9">The sequence shown here is derived from an EMBL/GenBank/DDBJ whole genome shotgun (WGS) entry which is preliminary data.</text>
</comment>
<feature type="transmembrane region" description="Helical" evidence="7">
    <location>
        <begin position="276"/>
        <end position="298"/>
    </location>
</feature>
<feature type="domain" description="ABC transmembrane type-1" evidence="8">
    <location>
        <begin position="79"/>
        <end position="297"/>
    </location>
</feature>
<dbReference type="InterPro" id="IPR050809">
    <property type="entry name" value="UgpAE/MalFG_permease"/>
</dbReference>
<dbReference type="GO" id="GO:0005886">
    <property type="term" value="C:plasma membrane"/>
    <property type="evidence" value="ECO:0007669"/>
    <property type="project" value="UniProtKB-SubCell"/>
</dbReference>
<organism evidence="9 10">
    <name type="scientific">Brachybacterium massiliense</name>
    <dbReference type="NCBI Taxonomy" id="1755098"/>
    <lineage>
        <taxon>Bacteria</taxon>
        <taxon>Bacillati</taxon>
        <taxon>Actinomycetota</taxon>
        <taxon>Actinomycetes</taxon>
        <taxon>Micrococcales</taxon>
        <taxon>Dermabacteraceae</taxon>
        <taxon>Brachybacterium</taxon>
    </lineage>
</organism>
<evidence type="ECO:0000313" key="9">
    <source>
        <dbReference type="EMBL" id="HJG91053.1"/>
    </source>
</evidence>
<accession>A0A921MUM4</accession>
<dbReference type="PROSITE" id="PS50928">
    <property type="entry name" value="ABC_TM1"/>
    <property type="match status" value="1"/>
</dbReference>
<gene>
    <name evidence="9" type="ORF">K8V81_04950</name>
</gene>
<dbReference type="InterPro" id="IPR035906">
    <property type="entry name" value="MetI-like_sf"/>
</dbReference>
<keyword evidence="5 7" id="KW-1133">Transmembrane helix</keyword>
<dbReference type="Proteomes" id="UP000742460">
    <property type="component" value="Unassembled WGS sequence"/>
</dbReference>
<dbReference type="Pfam" id="PF00528">
    <property type="entry name" value="BPD_transp_1"/>
    <property type="match status" value="1"/>
</dbReference>
<evidence type="ECO:0000256" key="5">
    <source>
        <dbReference type="ARBA" id="ARBA00022989"/>
    </source>
</evidence>
<dbReference type="CDD" id="cd06261">
    <property type="entry name" value="TM_PBP2"/>
    <property type="match status" value="1"/>
</dbReference>
<dbReference type="EMBL" id="DYUE01000124">
    <property type="protein sequence ID" value="HJG91053.1"/>
    <property type="molecule type" value="Genomic_DNA"/>
</dbReference>
<comment type="subcellular location">
    <subcellularLocation>
        <location evidence="1 7">Cell membrane</location>
        <topology evidence="1 7">Multi-pass membrane protein</topology>
    </subcellularLocation>
</comment>
<proteinExistence type="inferred from homology"/>
<evidence type="ECO:0000256" key="3">
    <source>
        <dbReference type="ARBA" id="ARBA00022475"/>
    </source>
</evidence>
<keyword evidence="3" id="KW-1003">Cell membrane</keyword>
<keyword evidence="4 7" id="KW-0812">Transmembrane</keyword>
<evidence type="ECO:0000256" key="2">
    <source>
        <dbReference type="ARBA" id="ARBA00022448"/>
    </source>
</evidence>
<feature type="transmembrane region" description="Helical" evidence="7">
    <location>
        <begin position="168"/>
        <end position="194"/>
    </location>
</feature>
<keyword evidence="2 7" id="KW-0813">Transport</keyword>
<dbReference type="InterPro" id="IPR000515">
    <property type="entry name" value="MetI-like"/>
</dbReference>
<sequence length="308" mass="33598">MTTLPSTRPSPLAHRLAPYLLLAPAVLLVLVVLGYPMVRQLIMSFQEFGLAQQFGQAPEWVGLDNYLGILSDPYFWTVLAKSLAFCAWTAGLTMVFAVGFALLMRSASAWSRTLLNISLVIVWAMPLLASLTVWQWLVDPRYGLLNHLLTSIGLSQFEGFSWLAGSFWTFYLVASAVIIWASTPLACISIYSALTQVDDSQLEAAQLDGAGYPGRVRHVIIPAIMPVLSLIGVLQVIWDLRVFAHINVLQGAGGVSTETNLLGNYVFQKGLSQGDYGVASAIAMVILLVTLIVTAKYIQMLFKGGENV</sequence>
<protein>
    <submittedName>
        <fullName evidence="9">Sugar ABC transporter permease</fullName>
    </submittedName>
</protein>
<dbReference type="PANTHER" id="PTHR43227:SF8">
    <property type="entry name" value="DIACETYLCHITOBIOSE UPTAKE SYSTEM PERMEASE PROTEIN DASB"/>
    <property type="match status" value="1"/>
</dbReference>
<evidence type="ECO:0000259" key="8">
    <source>
        <dbReference type="PROSITE" id="PS50928"/>
    </source>
</evidence>
<dbReference type="AlphaFoldDB" id="A0A921MUM4"/>
<dbReference type="SUPFAM" id="SSF161098">
    <property type="entry name" value="MetI-like"/>
    <property type="match status" value="1"/>
</dbReference>
<evidence type="ECO:0000256" key="7">
    <source>
        <dbReference type="RuleBase" id="RU363032"/>
    </source>
</evidence>
<evidence type="ECO:0000256" key="6">
    <source>
        <dbReference type="ARBA" id="ARBA00023136"/>
    </source>
</evidence>
<name>A0A921MUM4_9MICO</name>
<evidence type="ECO:0000256" key="1">
    <source>
        <dbReference type="ARBA" id="ARBA00004651"/>
    </source>
</evidence>
<reference evidence="9" key="1">
    <citation type="journal article" date="2021" name="PeerJ">
        <title>Extensive microbial diversity within the chicken gut microbiome revealed by metagenomics and culture.</title>
        <authorList>
            <person name="Gilroy R."/>
            <person name="Ravi A."/>
            <person name="Getino M."/>
            <person name="Pursley I."/>
            <person name="Horton D.L."/>
            <person name="Alikhan N.F."/>
            <person name="Baker D."/>
            <person name="Gharbi K."/>
            <person name="Hall N."/>
            <person name="Watson M."/>
            <person name="Adriaenssens E.M."/>
            <person name="Foster-Nyarko E."/>
            <person name="Jarju S."/>
            <person name="Secka A."/>
            <person name="Antonio M."/>
            <person name="Oren A."/>
            <person name="Chaudhuri R.R."/>
            <person name="La Ragione R."/>
            <person name="Hildebrand F."/>
            <person name="Pallen M.J."/>
        </authorList>
    </citation>
    <scope>NUCLEOTIDE SEQUENCE</scope>
    <source>
        <strain evidence="9">ChiGjej5B5-22894</strain>
    </source>
</reference>
<comment type="similarity">
    <text evidence="7">Belongs to the binding-protein-dependent transport system permease family.</text>
</comment>
<reference evidence="9" key="2">
    <citation type="submission" date="2021-09" db="EMBL/GenBank/DDBJ databases">
        <authorList>
            <person name="Gilroy R."/>
        </authorList>
    </citation>
    <scope>NUCLEOTIDE SEQUENCE</scope>
    <source>
        <strain evidence="9">ChiGjej5B5-22894</strain>
    </source>
</reference>
<evidence type="ECO:0000313" key="10">
    <source>
        <dbReference type="Proteomes" id="UP000742460"/>
    </source>
</evidence>
<evidence type="ECO:0000256" key="4">
    <source>
        <dbReference type="ARBA" id="ARBA00022692"/>
    </source>
</evidence>
<feature type="transmembrane region" description="Helical" evidence="7">
    <location>
        <begin position="114"/>
        <end position="137"/>
    </location>
</feature>